<comment type="caution">
    <text evidence="2">The sequence shown here is derived from an EMBL/GenBank/DDBJ whole genome shotgun (WGS) entry which is preliminary data.</text>
</comment>
<feature type="coiled-coil region" evidence="1">
    <location>
        <begin position="155"/>
        <end position="284"/>
    </location>
</feature>
<accession>A0A922MT73</accession>
<evidence type="ECO:0000256" key="1">
    <source>
        <dbReference type="SAM" id="Coils"/>
    </source>
</evidence>
<protein>
    <submittedName>
        <fullName evidence="2">Uncharacterized protein</fullName>
    </submittedName>
</protein>
<proteinExistence type="predicted"/>
<dbReference type="AlphaFoldDB" id="A0A922MT73"/>
<dbReference type="EMBL" id="JACEFF010000192">
    <property type="protein sequence ID" value="KAH9642269.1"/>
    <property type="molecule type" value="Genomic_DNA"/>
</dbReference>
<reference evidence="2" key="1">
    <citation type="journal article" date="2021" name="G3 (Bethesda)">
        <title>Genome and transcriptome analysis of the beet armyworm Spodoptera exigua reveals targets for pest control. .</title>
        <authorList>
            <person name="Simon S."/>
            <person name="Breeschoten T."/>
            <person name="Jansen H.J."/>
            <person name="Dirks R.P."/>
            <person name="Schranz M.E."/>
            <person name="Ros V.I.D."/>
        </authorList>
    </citation>
    <scope>NUCLEOTIDE SEQUENCE</scope>
    <source>
        <strain evidence="2">TB_SE_WUR_2020</strain>
    </source>
</reference>
<dbReference type="Proteomes" id="UP000814243">
    <property type="component" value="Unassembled WGS sequence"/>
</dbReference>
<name>A0A922MT73_SPOEX</name>
<gene>
    <name evidence="2" type="ORF">HF086_009633</name>
</gene>
<evidence type="ECO:0000313" key="2">
    <source>
        <dbReference type="EMBL" id="KAH9642269.1"/>
    </source>
</evidence>
<sequence>MKYLKSPKKIKFQDEELIAKKNTLDLARSTYKICSKKFRIFKDYRTSARQKQRIQTTYDLLQNQIKKYKEFAEKKKLNVDENILYLEKLITGTKERHKKPVEEVISKNRNLEKSKIIIKETAINHSNYTIKRMLKDFEIVRSKQLKSIQNIGKELAFVNRNEEELRKLKSKLKEKAEYIKIQIAEANNKDKELDAEIKELETIKHQTKKEIREKQNEIIEVRKAIQIMMESVKEVRQSYKKNIENYNDEMQKIKEEMDAINADLNAKELELEAKRKNRDNIIKEICDKEKSINELKKCVEHLQNSNRMKDNELCNKVRIKNELLAVGFQTKKTLEKLKKEIAEAAQKNKIMKQDIMKASECIRMKQVHDNIKRLAAASRRLQFSSHHSPAAATDAGN</sequence>
<keyword evidence="1" id="KW-0175">Coiled coil</keyword>
<organism evidence="2 3">
    <name type="scientific">Spodoptera exigua</name>
    <name type="common">Beet armyworm</name>
    <name type="synonym">Noctua fulgens</name>
    <dbReference type="NCBI Taxonomy" id="7107"/>
    <lineage>
        <taxon>Eukaryota</taxon>
        <taxon>Metazoa</taxon>
        <taxon>Ecdysozoa</taxon>
        <taxon>Arthropoda</taxon>
        <taxon>Hexapoda</taxon>
        <taxon>Insecta</taxon>
        <taxon>Pterygota</taxon>
        <taxon>Neoptera</taxon>
        <taxon>Endopterygota</taxon>
        <taxon>Lepidoptera</taxon>
        <taxon>Glossata</taxon>
        <taxon>Ditrysia</taxon>
        <taxon>Noctuoidea</taxon>
        <taxon>Noctuidae</taxon>
        <taxon>Amphipyrinae</taxon>
        <taxon>Spodoptera</taxon>
    </lineage>
</organism>
<evidence type="ECO:0000313" key="3">
    <source>
        <dbReference type="Proteomes" id="UP000814243"/>
    </source>
</evidence>